<dbReference type="PIRSF" id="PIRSF000105">
    <property type="entry name" value="HCDH"/>
    <property type="match status" value="1"/>
</dbReference>
<name>A0ABN3Q1Z4_9ACTN</name>
<feature type="domain" description="3-hydroxyacyl-CoA dehydrogenase NAD binding" evidence="6">
    <location>
        <begin position="23"/>
        <end position="196"/>
    </location>
</feature>
<comment type="caution">
    <text evidence="7">The sequence shown here is derived from an EMBL/GenBank/DDBJ whole genome shotgun (WGS) entry which is preliminary data.</text>
</comment>
<dbReference type="InterPro" id="IPR036291">
    <property type="entry name" value="NAD(P)-bd_dom_sf"/>
</dbReference>
<reference evidence="7 8" key="1">
    <citation type="journal article" date="2019" name="Int. J. Syst. Evol. Microbiol.">
        <title>The Global Catalogue of Microorganisms (GCM) 10K type strain sequencing project: providing services to taxonomists for standard genome sequencing and annotation.</title>
        <authorList>
            <consortium name="The Broad Institute Genomics Platform"/>
            <consortium name="The Broad Institute Genome Sequencing Center for Infectious Disease"/>
            <person name="Wu L."/>
            <person name="Ma J."/>
        </authorList>
    </citation>
    <scope>NUCLEOTIDE SEQUENCE [LARGE SCALE GENOMIC DNA]</scope>
    <source>
        <strain evidence="7 8">JCM 6833</strain>
    </source>
</reference>
<evidence type="ECO:0000256" key="3">
    <source>
        <dbReference type="ARBA" id="ARBA00023002"/>
    </source>
</evidence>
<evidence type="ECO:0000259" key="5">
    <source>
        <dbReference type="Pfam" id="PF00725"/>
    </source>
</evidence>
<dbReference type="PROSITE" id="PS00067">
    <property type="entry name" value="3HCDH"/>
    <property type="match status" value="1"/>
</dbReference>
<evidence type="ECO:0000259" key="6">
    <source>
        <dbReference type="Pfam" id="PF02737"/>
    </source>
</evidence>
<comment type="similarity">
    <text evidence="2">Belongs to the 3-hydroxyacyl-CoA dehydrogenase family.</text>
</comment>
<keyword evidence="3" id="KW-0560">Oxidoreductase</keyword>
<evidence type="ECO:0000256" key="2">
    <source>
        <dbReference type="ARBA" id="ARBA00009463"/>
    </source>
</evidence>
<dbReference type="Pfam" id="PF00725">
    <property type="entry name" value="3HCDH"/>
    <property type="match status" value="1"/>
</dbReference>
<evidence type="ECO:0000256" key="1">
    <source>
        <dbReference type="ARBA" id="ARBA00005086"/>
    </source>
</evidence>
<evidence type="ECO:0000313" key="7">
    <source>
        <dbReference type="EMBL" id="GAA2613114.1"/>
    </source>
</evidence>
<dbReference type="Gene3D" id="1.10.1040.10">
    <property type="entry name" value="N-(1-d-carboxylethyl)-l-norvaline Dehydrogenase, domain 2"/>
    <property type="match status" value="1"/>
</dbReference>
<proteinExistence type="inferred from homology"/>
<dbReference type="Gene3D" id="3.40.50.720">
    <property type="entry name" value="NAD(P)-binding Rossmann-like Domain"/>
    <property type="match status" value="1"/>
</dbReference>
<feature type="domain" description="3-hydroxyacyl-CoA dehydrogenase C-terminal" evidence="5">
    <location>
        <begin position="200"/>
        <end position="298"/>
    </location>
</feature>
<dbReference type="Proteomes" id="UP001501509">
    <property type="component" value="Unassembled WGS sequence"/>
</dbReference>
<accession>A0ABN3Q1Z4</accession>
<dbReference type="PANTHER" id="PTHR48075">
    <property type="entry name" value="3-HYDROXYACYL-COA DEHYDROGENASE FAMILY PROTEIN"/>
    <property type="match status" value="1"/>
</dbReference>
<keyword evidence="8" id="KW-1185">Reference proteome</keyword>
<dbReference type="SUPFAM" id="SSF51735">
    <property type="entry name" value="NAD(P)-binding Rossmann-fold domains"/>
    <property type="match status" value="1"/>
</dbReference>
<dbReference type="InterPro" id="IPR006176">
    <property type="entry name" value="3-OHacyl-CoA_DH_NAD-bd"/>
</dbReference>
<sequence>MADLGFGSVIGQWNGAWLMTRFGIVGGGLMGHGIAVALARAGHDVAVYDVDPRTLATFHSRVGQALAQCGITGAQAERISAHVTTVPALNDVAREADVIVEAVPERLEAKHRVLAQLESAAAPATPIWTNTSVLSITRVAEGMVRPRRLAGVHWWNPPYLIPLVEVAPGARTEQRVVDDACELLTAMGKTIVRLRRDVPGFVGNRLQFALLREALHLLDQGVCDPATIDTVMRSSLGLRWASVGPMENADYIGLRLTRDILRNLAPHLSTDKEDFPSIDKLLGEGHQGRSSGTGLLTWPPGREAEVRQRLDEGIRRNLTTTP</sequence>
<feature type="region of interest" description="Disordered" evidence="4">
    <location>
        <begin position="281"/>
        <end position="302"/>
    </location>
</feature>
<comment type="pathway">
    <text evidence="1">Lipid metabolism; butanoate metabolism.</text>
</comment>
<dbReference type="InterPro" id="IPR013328">
    <property type="entry name" value="6PGD_dom2"/>
</dbReference>
<dbReference type="Pfam" id="PF02737">
    <property type="entry name" value="3HCDH_N"/>
    <property type="match status" value="1"/>
</dbReference>
<dbReference type="PANTHER" id="PTHR48075:SF5">
    <property type="entry name" value="3-HYDROXYBUTYRYL-COA DEHYDROGENASE"/>
    <property type="match status" value="1"/>
</dbReference>
<evidence type="ECO:0000256" key="4">
    <source>
        <dbReference type="SAM" id="MobiDB-lite"/>
    </source>
</evidence>
<gene>
    <name evidence="7" type="ORF">GCM10010411_54970</name>
</gene>
<evidence type="ECO:0000313" key="8">
    <source>
        <dbReference type="Proteomes" id="UP001501509"/>
    </source>
</evidence>
<dbReference type="InterPro" id="IPR008927">
    <property type="entry name" value="6-PGluconate_DH-like_C_sf"/>
</dbReference>
<organism evidence="7 8">
    <name type="scientific">Actinomadura fulvescens</name>
    <dbReference type="NCBI Taxonomy" id="46160"/>
    <lineage>
        <taxon>Bacteria</taxon>
        <taxon>Bacillati</taxon>
        <taxon>Actinomycetota</taxon>
        <taxon>Actinomycetes</taxon>
        <taxon>Streptosporangiales</taxon>
        <taxon>Thermomonosporaceae</taxon>
        <taxon>Actinomadura</taxon>
    </lineage>
</organism>
<dbReference type="InterPro" id="IPR006108">
    <property type="entry name" value="3HC_DH_C"/>
</dbReference>
<dbReference type="SUPFAM" id="SSF48179">
    <property type="entry name" value="6-phosphogluconate dehydrogenase C-terminal domain-like"/>
    <property type="match status" value="1"/>
</dbReference>
<dbReference type="InterPro" id="IPR022694">
    <property type="entry name" value="3-OHacyl-CoA_DH"/>
</dbReference>
<dbReference type="EMBL" id="BAAATD010000007">
    <property type="protein sequence ID" value="GAA2613114.1"/>
    <property type="molecule type" value="Genomic_DNA"/>
</dbReference>
<protein>
    <submittedName>
        <fullName evidence="7">3-hydroxyacyl-CoA dehydrogenase NAD-binding domain-containing protein</fullName>
    </submittedName>
</protein>
<dbReference type="InterPro" id="IPR006180">
    <property type="entry name" value="3-OHacyl-CoA_DH_CS"/>
</dbReference>